<dbReference type="SUPFAM" id="SSF75005">
    <property type="entry name" value="Arabinanase/levansucrase/invertase"/>
    <property type="match status" value="1"/>
</dbReference>
<evidence type="ECO:0000256" key="2">
    <source>
        <dbReference type="ARBA" id="ARBA00022801"/>
    </source>
</evidence>
<dbReference type="SMART" id="SM00640">
    <property type="entry name" value="Glyco_32"/>
    <property type="match status" value="1"/>
</dbReference>
<feature type="chain" id="PRO_5026241708" description="Glycosyl hydrolase family 32 N-terminal domain-containing protein" evidence="5">
    <location>
        <begin position="22"/>
        <end position="651"/>
    </location>
</feature>
<organism evidence="8 9">
    <name type="scientific">Peltaster fructicola</name>
    <dbReference type="NCBI Taxonomy" id="286661"/>
    <lineage>
        <taxon>Eukaryota</taxon>
        <taxon>Fungi</taxon>
        <taxon>Dikarya</taxon>
        <taxon>Ascomycota</taxon>
        <taxon>Pezizomycotina</taxon>
        <taxon>Dothideomycetes</taxon>
        <taxon>Dothideomycetes incertae sedis</taxon>
        <taxon>Peltaster</taxon>
    </lineage>
</organism>
<dbReference type="CDD" id="cd18621">
    <property type="entry name" value="GH32_XdINV-like"/>
    <property type="match status" value="1"/>
</dbReference>
<evidence type="ECO:0000256" key="1">
    <source>
        <dbReference type="ARBA" id="ARBA00009902"/>
    </source>
</evidence>
<dbReference type="InterPro" id="IPR001362">
    <property type="entry name" value="Glyco_hydro_32"/>
</dbReference>
<reference evidence="8 9" key="1">
    <citation type="journal article" date="2016" name="Sci. Rep.">
        <title>Peltaster fructicola genome reveals evolution from an invasive phytopathogen to an ectophytic parasite.</title>
        <authorList>
            <person name="Xu C."/>
            <person name="Chen H."/>
            <person name="Gleason M.L."/>
            <person name="Xu J.R."/>
            <person name="Liu H."/>
            <person name="Zhang R."/>
            <person name="Sun G."/>
        </authorList>
    </citation>
    <scope>NUCLEOTIDE SEQUENCE [LARGE SCALE GENOMIC DNA]</scope>
    <source>
        <strain evidence="8 9">LNHT1506</strain>
    </source>
</reference>
<evidence type="ECO:0000256" key="5">
    <source>
        <dbReference type="SAM" id="SignalP"/>
    </source>
</evidence>
<dbReference type="Pfam" id="PF08244">
    <property type="entry name" value="Glyco_hydro_32C"/>
    <property type="match status" value="1"/>
</dbReference>
<dbReference type="EMBL" id="CP051142">
    <property type="protein sequence ID" value="QIX00844.1"/>
    <property type="molecule type" value="Genomic_DNA"/>
</dbReference>
<proteinExistence type="inferred from homology"/>
<evidence type="ECO:0000259" key="6">
    <source>
        <dbReference type="Pfam" id="PF00251"/>
    </source>
</evidence>
<dbReference type="InterPro" id="IPR013189">
    <property type="entry name" value="Glyco_hydro_32_C"/>
</dbReference>
<name>A0A6H0Y1G2_9PEZI</name>
<evidence type="ECO:0000256" key="4">
    <source>
        <dbReference type="RuleBase" id="RU362110"/>
    </source>
</evidence>
<dbReference type="InterPro" id="IPR013320">
    <property type="entry name" value="ConA-like_dom_sf"/>
</dbReference>
<dbReference type="PANTHER" id="PTHR42800:SF3">
    <property type="entry name" value="GLYCOSYL HYDROLASE FAMILY 32 N-TERMINAL DOMAIN-CONTAINING PROTEIN"/>
    <property type="match status" value="1"/>
</dbReference>
<dbReference type="SUPFAM" id="SSF49899">
    <property type="entry name" value="Concanavalin A-like lectins/glucanases"/>
    <property type="match status" value="1"/>
</dbReference>
<evidence type="ECO:0008006" key="10">
    <source>
        <dbReference type="Google" id="ProtNLM"/>
    </source>
</evidence>
<dbReference type="Gene3D" id="2.60.120.560">
    <property type="entry name" value="Exo-inulinase, domain 1"/>
    <property type="match status" value="1"/>
</dbReference>
<feature type="domain" description="Glycosyl hydrolase family 32 C-terminal" evidence="7">
    <location>
        <begin position="482"/>
        <end position="616"/>
    </location>
</feature>
<dbReference type="AlphaFoldDB" id="A0A6H0Y1G2"/>
<keyword evidence="2 4" id="KW-0378">Hydrolase</keyword>
<dbReference type="GO" id="GO:0005987">
    <property type="term" value="P:sucrose catabolic process"/>
    <property type="evidence" value="ECO:0007669"/>
    <property type="project" value="TreeGrafter"/>
</dbReference>
<dbReference type="Gene3D" id="2.115.10.20">
    <property type="entry name" value="Glycosyl hydrolase domain, family 43"/>
    <property type="match status" value="1"/>
</dbReference>
<comment type="similarity">
    <text evidence="1 4">Belongs to the glycosyl hydrolase 32 family.</text>
</comment>
<dbReference type="OrthoDB" id="202537at2759"/>
<protein>
    <recommendedName>
        <fullName evidence="10">Glycosyl hydrolase family 32 N-terminal domain-containing protein</fullName>
    </recommendedName>
</protein>
<evidence type="ECO:0000313" key="9">
    <source>
        <dbReference type="Proteomes" id="UP000503462"/>
    </source>
</evidence>
<dbReference type="GO" id="GO:0005737">
    <property type="term" value="C:cytoplasm"/>
    <property type="evidence" value="ECO:0007669"/>
    <property type="project" value="TreeGrafter"/>
</dbReference>
<dbReference type="Proteomes" id="UP000503462">
    <property type="component" value="Chromosome 4"/>
</dbReference>
<evidence type="ECO:0000313" key="8">
    <source>
        <dbReference type="EMBL" id="QIX00844.1"/>
    </source>
</evidence>
<dbReference type="InterPro" id="IPR013148">
    <property type="entry name" value="Glyco_hydro_32_N"/>
</dbReference>
<dbReference type="InterPro" id="IPR023296">
    <property type="entry name" value="Glyco_hydro_beta-prop_sf"/>
</dbReference>
<sequence length="651" mass="71056">MRSYFATALIAAQLLPSQAHGWYGGSGGPAQWGQPHGQGRSCSALTAADVRAAGNNSLFTRWRPYSHFNAPSGWQNDPCGPLYDPVRRVYHLSYQWHPQHINWGNISWGSAISHDLVTWTDLGLALGPTGYGNYNGLGIFSGTAQPVNLQGQQDGTLLAFYTSVAHLPTSYSIPYTPYTETQALALSHDGGKSWEYYGDGPVINATTNEAPMYWNLTGFRDPFFFADTTLDKLLEQSEPHYYAVFGSGIKGVGPRMPLWTAPSSDLTKWTFLGSLFEPAANTTLASALTTGSYGYNFEVSSFYSLKDSSGTEHWFIGMGSEGGNVSFHESSHWALWNEGTLSKRNNQSVEFSPVSGGAADWGLAYAVTSFNDTKTTPSRRIEWTWAPEDITGDDGLFSTVQQGFQGSLTIPREVFVHEADHLSDPQGTLASSKQAVLKKNADGTYFASTLGRRPAPDVVAGLRKGASYKTFKSGYCDNAKVIGQGSSRMEIKVTVTAATGAFGVVFAASPDNREYTTVLWSPSNNTILVDRSHSSLIKEFANVTVTGYFEPYTLASTGKPEAVTFDIFIDGSLVEIYVNDRFTLTTRIYPSMQCSTGWGQYVQPGSTATFSSIEAWVGLTNAWPERPLNSSAQLVFDTAQQTDNYTWWAGN</sequence>
<keyword evidence="9" id="KW-1185">Reference proteome</keyword>
<evidence type="ECO:0000259" key="7">
    <source>
        <dbReference type="Pfam" id="PF08244"/>
    </source>
</evidence>
<accession>A0A6H0Y1G2</accession>
<keyword evidence="5" id="KW-0732">Signal</keyword>
<keyword evidence="3 4" id="KW-0326">Glycosidase</keyword>
<dbReference type="Pfam" id="PF00251">
    <property type="entry name" value="Glyco_hydro_32N"/>
    <property type="match status" value="1"/>
</dbReference>
<gene>
    <name evidence="8" type="ORF">AMS68_006361</name>
</gene>
<feature type="signal peptide" evidence="5">
    <location>
        <begin position="1"/>
        <end position="21"/>
    </location>
</feature>
<dbReference type="PANTHER" id="PTHR42800">
    <property type="entry name" value="EXOINULINASE INUD (AFU_ORTHOLOGUE AFUA_5G00480)"/>
    <property type="match status" value="1"/>
</dbReference>
<feature type="domain" description="Glycosyl hydrolase family 32 N-terminal" evidence="6">
    <location>
        <begin position="67"/>
        <end position="418"/>
    </location>
</feature>
<evidence type="ECO:0000256" key="3">
    <source>
        <dbReference type="ARBA" id="ARBA00023295"/>
    </source>
</evidence>
<dbReference type="GO" id="GO:0004575">
    <property type="term" value="F:sucrose alpha-glucosidase activity"/>
    <property type="evidence" value="ECO:0007669"/>
    <property type="project" value="TreeGrafter"/>
</dbReference>